<keyword evidence="4" id="KW-1185">Reference proteome</keyword>
<dbReference type="Pfam" id="PF00566">
    <property type="entry name" value="RabGAP-TBC"/>
    <property type="match status" value="1"/>
</dbReference>
<dbReference type="InterPro" id="IPR035969">
    <property type="entry name" value="Rab-GAP_TBC_sf"/>
</dbReference>
<evidence type="ECO:0000313" key="3">
    <source>
        <dbReference type="EMBL" id="WFD43116.1"/>
    </source>
</evidence>
<dbReference type="AlphaFoldDB" id="A0AAF0F4Y7"/>
<dbReference type="GO" id="GO:0005096">
    <property type="term" value="F:GTPase activator activity"/>
    <property type="evidence" value="ECO:0007669"/>
    <property type="project" value="TreeGrafter"/>
</dbReference>
<proteinExistence type="predicted"/>
<dbReference type="SMART" id="SM00164">
    <property type="entry name" value="TBC"/>
    <property type="match status" value="1"/>
</dbReference>
<feature type="region of interest" description="Disordered" evidence="1">
    <location>
        <begin position="147"/>
        <end position="175"/>
    </location>
</feature>
<organism evidence="3 4">
    <name type="scientific">Malassezia psittaci</name>
    <dbReference type="NCBI Taxonomy" id="1821823"/>
    <lineage>
        <taxon>Eukaryota</taxon>
        <taxon>Fungi</taxon>
        <taxon>Dikarya</taxon>
        <taxon>Basidiomycota</taxon>
        <taxon>Ustilaginomycotina</taxon>
        <taxon>Malasseziomycetes</taxon>
        <taxon>Malasseziales</taxon>
        <taxon>Malasseziaceae</taxon>
        <taxon>Malassezia</taxon>
    </lineage>
</organism>
<evidence type="ECO:0000313" key="4">
    <source>
        <dbReference type="Proteomes" id="UP001214628"/>
    </source>
</evidence>
<dbReference type="PANTHER" id="PTHR22957:SF268">
    <property type="entry name" value="ANKYRIN REPEAT-CONTAINING PROTEIN"/>
    <property type="match status" value="1"/>
</dbReference>
<dbReference type="SUPFAM" id="SSF47923">
    <property type="entry name" value="Ypt/Rab-GAP domain of gyp1p"/>
    <property type="match status" value="1"/>
</dbReference>
<name>A0AAF0F4Y7_9BASI</name>
<protein>
    <recommendedName>
        <fullName evidence="2">Rab-GAP TBC domain-containing protein</fullName>
    </recommendedName>
</protein>
<sequence>MGLRKVVSDVFWIMLLNPWRELWARLHYHRRAPRRSRETTPLVMNVVTLEEFLELLNEEQYLDLSKLQAYARHGVQPQVRGTRVSSSTYKGQEMTTVRNKFLEYEAVSKHIPVLEKEIRSEVLRYFRQRLHPRYSNKQRFGVSIIRGPRSTQSSMTDEGANKKEGHSQHRPKYPRILPSTQYGLMTMRSNPAYDDSEIVYEQRRLSQIVENVLCAYLNRHVLNPSQDGELTEKPVTTTDRDEEYAKLIARIEACMPRAYQWSPQASVLPGADLADFHPSLVYLCAPFAQCVRAEAGIYFAFEKLMDMIEKYNVAHPLPQRVASFMTLFRQTLPELHAYFEAEEVDLVAVITSWLQHLLAREMQMNDLMRLWDTYFAIPDSLDLHLYVCLAILTDCKEALEDLDRSETTSMLFSLPQLDVDRIISDAMNLRLSIEQDQQEDSL</sequence>
<dbReference type="EMBL" id="CP118376">
    <property type="protein sequence ID" value="WFD43116.1"/>
    <property type="molecule type" value="Genomic_DNA"/>
</dbReference>
<accession>A0AAF0F4Y7</accession>
<dbReference type="Gene3D" id="1.10.472.80">
    <property type="entry name" value="Ypt/Rab-GAP domain of gyp1p, domain 3"/>
    <property type="match status" value="1"/>
</dbReference>
<dbReference type="PROSITE" id="PS50086">
    <property type="entry name" value="TBC_RABGAP"/>
    <property type="match status" value="1"/>
</dbReference>
<dbReference type="FunFam" id="1.10.472.80:FF:000054">
    <property type="entry name" value="Chromosome 16, whole genome shotgun sequence"/>
    <property type="match status" value="1"/>
</dbReference>
<evidence type="ECO:0000259" key="2">
    <source>
        <dbReference type="PROSITE" id="PS50086"/>
    </source>
</evidence>
<reference evidence="3" key="1">
    <citation type="submission" date="2023-02" db="EMBL/GenBank/DDBJ databases">
        <title>Mating type loci evolution in Malassezia.</title>
        <authorList>
            <person name="Coelho M.A."/>
        </authorList>
    </citation>
    <scope>NUCLEOTIDE SEQUENCE</scope>
    <source>
        <strain evidence="3">CBS 14136</strain>
    </source>
</reference>
<dbReference type="PANTHER" id="PTHR22957">
    <property type="entry name" value="TBC1 DOMAIN FAMILY MEMBER GTPASE-ACTIVATING PROTEIN"/>
    <property type="match status" value="1"/>
</dbReference>
<dbReference type="Proteomes" id="UP001214628">
    <property type="component" value="Chromosome 2"/>
</dbReference>
<feature type="domain" description="Rab-GAP TBC" evidence="2">
    <location>
        <begin position="2"/>
        <end position="378"/>
    </location>
</feature>
<dbReference type="InterPro" id="IPR000195">
    <property type="entry name" value="Rab-GAP-TBC_dom"/>
</dbReference>
<evidence type="ECO:0000256" key="1">
    <source>
        <dbReference type="SAM" id="MobiDB-lite"/>
    </source>
</evidence>
<gene>
    <name evidence="3" type="ORF">MPSI1_001769</name>
</gene>